<evidence type="ECO:0000256" key="1">
    <source>
        <dbReference type="SAM" id="MobiDB-lite"/>
    </source>
</evidence>
<evidence type="ECO:0000313" key="2">
    <source>
        <dbReference type="EMBL" id="MDY8110538.1"/>
    </source>
</evidence>
<dbReference type="Pfam" id="PF06676">
    <property type="entry name" value="DUF1178"/>
    <property type="match status" value="1"/>
</dbReference>
<dbReference type="Proteomes" id="UP001294412">
    <property type="component" value="Unassembled WGS sequence"/>
</dbReference>
<gene>
    <name evidence="2" type="ORF">U0C82_15455</name>
</gene>
<reference evidence="2 3" key="1">
    <citation type="submission" date="2023-12" db="EMBL/GenBank/DDBJ databases">
        <title>Description of Novel Strain Fulvimarina sp. 2208YS6-2-32 isolated from Uroteuthis (Photololigo) edulis.</title>
        <authorList>
            <person name="Park J.-S."/>
        </authorList>
    </citation>
    <scope>NUCLEOTIDE SEQUENCE [LARGE SCALE GENOMIC DNA]</scope>
    <source>
        <strain evidence="2 3">2208YS6-2-32</strain>
    </source>
</reference>
<accession>A0ABU5I6J6</accession>
<dbReference type="PIRSF" id="PIRSF032131">
    <property type="entry name" value="UCP032131"/>
    <property type="match status" value="1"/>
</dbReference>
<protein>
    <submittedName>
        <fullName evidence="2">DUF1178 family protein</fullName>
    </submittedName>
</protein>
<feature type="region of interest" description="Disordered" evidence="1">
    <location>
        <begin position="58"/>
        <end position="77"/>
    </location>
</feature>
<evidence type="ECO:0000313" key="3">
    <source>
        <dbReference type="Proteomes" id="UP001294412"/>
    </source>
</evidence>
<comment type="caution">
    <text evidence="2">The sequence shown here is derived from an EMBL/GenBank/DDBJ whole genome shotgun (WGS) entry which is preliminary data.</text>
</comment>
<dbReference type="InterPro" id="IPR009562">
    <property type="entry name" value="DUF1178"/>
</dbReference>
<sequence length="174" mass="18776">MIHFLLKCGQGHRFDGWFRSGADFETQLGRGLIACTVCGSANVEKALMRPALAIGKRADEVETGPNEAMPVTTPDHGTDRVATAASGSAASDVAPEKAAAAVKALWSELQRRARVLREMSDYVGPRFAEEARRIHYGETKRRGVYGEASRAEVEALTEEGILAVPLPALPEDQN</sequence>
<keyword evidence="3" id="KW-1185">Reference proteome</keyword>
<dbReference type="EMBL" id="JAXLPB010000005">
    <property type="protein sequence ID" value="MDY8110538.1"/>
    <property type="molecule type" value="Genomic_DNA"/>
</dbReference>
<organism evidence="2 3">
    <name type="scientific">Fulvimarina uroteuthidis</name>
    <dbReference type="NCBI Taxonomy" id="3098149"/>
    <lineage>
        <taxon>Bacteria</taxon>
        <taxon>Pseudomonadati</taxon>
        <taxon>Pseudomonadota</taxon>
        <taxon>Alphaproteobacteria</taxon>
        <taxon>Hyphomicrobiales</taxon>
        <taxon>Aurantimonadaceae</taxon>
        <taxon>Fulvimarina</taxon>
    </lineage>
</organism>
<name>A0ABU5I6J6_9HYPH</name>
<dbReference type="RefSeq" id="WP_322188215.1">
    <property type="nucleotide sequence ID" value="NZ_JAXLPB010000005.1"/>
</dbReference>
<proteinExistence type="predicted"/>